<sequence>MVIPIASLARALIAQRKRKRKRNPTLYQVCPGPGSANAYGVLIAAPVVLLLLLFVFFIGLLLFFLFIGLILLSSLSICCLLCLLLSDLPNPEPLGEHAPIILIVLPQTLEKK</sequence>
<reference evidence="2" key="2">
    <citation type="journal article" date="2015" name="Data Brief">
        <title>Shoot transcriptome of the giant reed, Arundo donax.</title>
        <authorList>
            <person name="Barrero R.A."/>
            <person name="Guerrero F.D."/>
            <person name="Moolhuijzen P."/>
            <person name="Goolsby J.A."/>
            <person name="Tidwell J."/>
            <person name="Bellgard S.E."/>
            <person name="Bellgard M.I."/>
        </authorList>
    </citation>
    <scope>NUCLEOTIDE SEQUENCE</scope>
    <source>
        <tissue evidence="2">Shoot tissue taken approximately 20 cm above the soil surface</tissue>
    </source>
</reference>
<feature type="transmembrane region" description="Helical" evidence="1">
    <location>
        <begin position="38"/>
        <end position="58"/>
    </location>
</feature>
<keyword evidence="1" id="KW-1133">Transmembrane helix</keyword>
<protein>
    <submittedName>
        <fullName evidence="2">Uncharacterized protein</fullName>
    </submittedName>
</protein>
<name>A0A0A9D5I9_ARUDO</name>
<organism evidence="2">
    <name type="scientific">Arundo donax</name>
    <name type="common">Giant reed</name>
    <name type="synonym">Donax arundinaceus</name>
    <dbReference type="NCBI Taxonomy" id="35708"/>
    <lineage>
        <taxon>Eukaryota</taxon>
        <taxon>Viridiplantae</taxon>
        <taxon>Streptophyta</taxon>
        <taxon>Embryophyta</taxon>
        <taxon>Tracheophyta</taxon>
        <taxon>Spermatophyta</taxon>
        <taxon>Magnoliopsida</taxon>
        <taxon>Liliopsida</taxon>
        <taxon>Poales</taxon>
        <taxon>Poaceae</taxon>
        <taxon>PACMAD clade</taxon>
        <taxon>Arundinoideae</taxon>
        <taxon>Arundineae</taxon>
        <taxon>Arundo</taxon>
    </lineage>
</organism>
<keyword evidence="1" id="KW-0472">Membrane</keyword>
<dbReference type="AlphaFoldDB" id="A0A0A9D5I9"/>
<evidence type="ECO:0000313" key="2">
    <source>
        <dbReference type="EMBL" id="JAD81958.1"/>
    </source>
</evidence>
<feature type="transmembrane region" description="Helical" evidence="1">
    <location>
        <begin position="63"/>
        <end position="86"/>
    </location>
</feature>
<reference evidence="2" key="1">
    <citation type="submission" date="2014-09" db="EMBL/GenBank/DDBJ databases">
        <authorList>
            <person name="Magalhaes I.L.F."/>
            <person name="Oliveira U."/>
            <person name="Santos F.R."/>
            <person name="Vidigal T.H.D.A."/>
            <person name="Brescovit A.D."/>
            <person name="Santos A.J."/>
        </authorList>
    </citation>
    <scope>NUCLEOTIDE SEQUENCE</scope>
    <source>
        <tissue evidence="2">Shoot tissue taken approximately 20 cm above the soil surface</tissue>
    </source>
</reference>
<dbReference type="EMBL" id="GBRH01215937">
    <property type="protein sequence ID" value="JAD81958.1"/>
    <property type="molecule type" value="Transcribed_RNA"/>
</dbReference>
<keyword evidence="1" id="KW-0812">Transmembrane</keyword>
<accession>A0A0A9D5I9</accession>
<proteinExistence type="predicted"/>
<evidence type="ECO:0000256" key="1">
    <source>
        <dbReference type="SAM" id="Phobius"/>
    </source>
</evidence>